<dbReference type="InterPro" id="IPR009078">
    <property type="entry name" value="Ferritin-like_SF"/>
</dbReference>
<dbReference type="GO" id="GO:0008198">
    <property type="term" value="F:ferrous iron binding"/>
    <property type="evidence" value="ECO:0007669"/>
    <property type="project" value="TreeGrafter"/>
</dbReference>
<dbReference type="Pfam" id="PF00210">
    <property type="entry name" value="Ferritin"/>
    <property type="match status" value="1"/>
</dbReference>
<keyword evidence="4" id="KW-0408">Iron</keyword>
<dbReference type="InParanoid" id="Q2FQC4"/>
<dbReference type="GO" id="GO:0008199">
    <property type="term" value="F:ferric iron binding"/>
    <property type="evidence" value="ECO:0007669"/>
    <property type="project" value="InterPro"/>
</dbReference>
<dbReference type="KEGG" id="mhu:Mhun_0044"/>
<evidence type="ECO:0000256" key="3">
    <source>
        <dbReference type="ARBA" id="ARBA00023002"/>
    </source>
</evidence>
<sequence length="175" mass="20079">MGSMNPKVEKALNEQINAELYSAYLYLSMSSWFDSVGLRGFANWERVQAMEERDHALKIFDYVLARGGRAVMQQIEAPQTEWRDAKDAFETQMAHELKVTSLINNLVNLSITEKDHATVNFLQWFVNEQVEEEENARTILDQLQMISQEKGVGLLYMLDKELGTRVYTPPVTSPS</sequence>
<dbReference type="AlphaFoldDB" id="Q2FQC4"/>
<evidence type="ECO:0000256" key="4">
    <source>
        <dbReference type="ARBA" id="ARBA00023004"/>
    </source>
</evidence>
<dbReference type="STRING" id="323259.Mhun_0044"/>
<dbReference type="GO" id="GO:0042802">
    <property type="term" value="F:identical protein binding"/>
    <property type="evidence" value="ECO:0007669"/>
    <property type="project" value="UniProtKB-ARBA"/>
</dbReference>
<dbReference type="GO" id="GO:0006826">
    <property type="term" value="P:iron ion transport"/>
    <property type="evidence" value="ECO:0007669"/>
    <property type="project" value="InterPro"/>
</dbReference>
<dbReference type="Gene3D" id="1.20.1260.10">
    <property type="match status" value="1"/>
</dbReference>
<feature type="domain" description="Ferritin-like diiron" evidence="5">
    <location>
        <begin position="2"/>
        <end position="147"/>
    </location>
</feature>
<keyword evidence="1" id="KW-0409">Iron storage</keyword>
<protein>
    <submittedName>
        <fullName evidence="6">Ferritin and Dps</fullName>
    </submittedName>
</protein>
<dbReference type="InterPro" id="IPR008331">
    <property type="entry name" value="Ferritin_DPS_dom"/>
</dbReference>
<dbReference type="GO" id="GO:0005829">
    <property type="term" value="C:cytosol"/>
    <property type="evidence" value="ECO:0007669"/>
    <property type="project" value="TreeGrafter"/>
</dbReference>
<dbReference type="HOGENOM" id="CLU_065681_1_2_2"/>
<dbReference type="FunFam" id="1.20.1260.10:FF:000001">
    <property type="entry name" value="Non-heme ferritin"/>
    <property type="match status" value="1"/>
</dbReference>
<dbReference type="EnsemblBacteria" id="ABD39822">
    <property type="protein sequence ID" value="ABD39822"/>
    <property type="gene ID" value="Mhun_0044"/>
</dbReference>
<evidence type="ECO:0000256" key="1">
    <source>
        <dbReference type="ARBA" id="ARBA00022434"/>
    </source>
</evidence>
<dbReference type="Proteomes" id="UP000001941">
    <property type="component" value="Chromosome"/>
</dbReference>
<evidence type="ECO:0000313" key="7">
    <source>
        <dbReference type="Proteomes" id="UP000001941"/>
    </source>
</evidence>
<proteinExistence type="predicted"/>
<dbReference type="PANTHER" id="PTHR11431:SF127">
    <property type="entry name" value="BACTERIAL NON-HEME FERRITIN"/>
    <property type="match status" value="1"/>
</dbReference>
<dbReference type="eggNOG" id="arCOG01095">
    <property type="taxonomic scope" value="Archaea"/>
</dbReference>
<dbReference type="InterPro" id="IPR001519">
    <property type="entry name" value="Ferritin"/>
</dbReference>
<organism evidence="6 7">
    <name type="scientific">Methanospirillum hungatei JF-1 (strain ATCC 27890 / DSM 864 / NBRC 100397 / JF-1)</name>
    <dbReference type="NCBI Taxonomy" id="323259"/>
    <lineage>
        <taxon>Archaea</taxon>
        <taxon>Methanobacteriati</taxon>
        <taxon>Methanobacteriota</taxon>
        <taxon>Stenosarchaea group</taxon>
        <taxon>Methanomicrobia</taxon>
        <taxon>Methanomicrobiales</taxon>
        <taxon>Methanospirillaceae</taxon>
        <taxon>Methanospirillum</taxon>
    </lineage>
</organism>
<dbReference type="OrthoDB" id="4859at2157"/>
<evidence type="ECO:0000313" key="6">
    <source>
        <dbReference type="EMBL" id="ABD39822.1"/>
    </source>
</evidence>
<dbReference type="SUPFAM" id="SSF47240">
    <property type="entry name" value="Ferritin-like"/>
    <property type="match status" value="1"/>
</dbReference>
<dbReference type="EMBL" id="CP000254">
    <property type="protein sequence ID" value="ABD39822.1"/>
    <property type="molecule type" value="Genomic_DNA"/>
</dbReference>
<dbReference type="InterPro" id="IPR009040">
    <property type="entry name" value="Ferritin-like_diiron"/>
</dbReference>
<keyword evidence="7" id="KW-1185">Reference proteome</keyword>
<dbReference type="InterPro" id="IPR041719">
    <property type="entry name" value="Ferritin_prok"/>
</dbReference>
<accession>Q2FQC4</accession>
<dbReference type="CDD" id="cd01055">
    <property type="entry name" value="Nonheme_Ferritin"/>
    <property type="match status" value="1"/>
</dbReference>
<gene>
    <name evidence="6" type="ordered locus">Mhun_0044</name>
</gene>
<name>Q2FQC4_METHJ</name>
<dbReference type="PANTHER" id="PTHR11431">
    <property type="entry name" value="FERRITIN"/>
    <property type="match status" value="1"/>
</dbReference>
<dbReference type="InterPro" id="IPR012347">
    <property type="entry name" value="Ferritin-like"/>
</dbReference>
<reference evidence="7" key="1">
    <citation type="journal article" date="2016" name="Stand. Genomic Sci.">
        <title>Complete genome sequence of Methanospirillum hungatei type strain JF1.</title>
        <authorList>
            <person name="Gunsalus R.P."/>
            <person name="Cook L.E."/>
            <person name="Crable B."/>
            <person name="Rohlin L."/>
            <person name="McDonald E."/>
            <person name="Mouttaki H."/>
            <person name="Sieber J.R."/>
            <person name="Poweleit N."/>
            <person name="Zhou H."/>
            <person name="Lapidus A.L."/>
            <person name="Daligault H.E."/>
            <person name="Land M."/>
            <person name="Gilna P."/>
            <person name="Ivanova N."/>
            <person name="Kyrpides N."/>
            <person name="Culley D.E."/>
            <person name="McInerney M.J."/>
        </authorList>
    </citation>
    <scope>NUCLEOTIDE SEQUENCE [LARGE SCALE GENOMIC DNA]</scope>
    <source>
        <strain evidence="7">ATCC 27890 / DSM 864 / NBRC 100397 / JF-1</strain>
    </source>
</reference>
<dbReference type="PROSITE" id="PS50905">
    <property type="entry name" value="FERRITIN_LIKE"/>
    <property type="match status" value="1"/>
</dbReference>
<evidence type="ECO:0000259" key="5">
    <source>
        <dbReference type="PROSITE" id="PS50905"/>
    </source>
</evidence>
<dbReference type="GO" id="GO:0006879">
    <property type="term" value="P:intracellular iron ion homeostasis"/>
    <property type="evidence" value="ECO:0007669"/>
    <property type="project" value="UniProtKB-KW"/>
</dbReference>
<dbReference type="GO" id="GO:0004322">
    <property type="term" value="F:ferroxidase activity"/>
    <property type="evidence" value="ECO:0007669"/>
    <property type="project" value="TreeGrafter"/>
</dbReference>
<keyword evidence="3" id="KW-0560">Oxidoreductase</keyword>
<evidence type="ECO:0000256" key="2">
    <source>
        <dbReference type="ARBA" id="ARBA00022723"/>
    </source>
</evidence>
<keyword evidence="2" id="KW-0479">Metal-binding</keyword>